<keyword evidence="7 8" id="KW-0675">Receptor</keyword>
<proteinExistence type="inferred from homology"/>
<evidence type="ECO:0000313" key="11">
    <source>
        <dbReference type="EMBL" id="AXX92793.1"/>
    </source>
</evidence>
<reference evidence="11 12" key="1">
    <citation type="submission" date="2018-08" db="EMBL/GenBank/DDBJ databases">
        <title>Complete genome of the Arcobacter molluscorum type strain LMG 25693.</title>
        <authorList>
            <person name="Miller W.G."/>
            <person name="Yee E."/>
            <person name="Bono J.L."/>
        </authorList>
    </citation>
    <scope>NUCLEOTIDE SEQUENCE [LARGE SCALE GENOMIC DNA]</scope>
    <source>
        <strain evidence="11 12">CECT 7696</strain>
    </source>
</reference>
<evidence type="ECO:0000256" key="1">
    <source>
        <dbReference type="ARBA" id="ARBA00022475"/>
    </source>
</evidence>
<dbReference type="InterPro" id="IPR027417">
    <property type="entry name" value="P-loop_NTPase"/>
</dbReference>
<evidence type="ECO:0000256" key="6">
    <source>
        <dbReference type="ARBA" id="ARBA00023136"/>
    </source>
</evidence>
<dbReference type="SMART" id="SM00962">
    <property type="entry name" value="SRP54"/>
    <property type="match status" value="1"/>
</dbReference>
<dbReference type="Gene3D" id="3.40.50.300">
    <property type="entry name" value="P-loop containing nucleotide triphosphate hydrolases"/>
    <property type="match status" value="1"/>
</dbReference>
<dbReference type="Pfam" id="PF00448">
    <property type="entry name" value="SRP54"/>
    <property type="match status" value="1"/>
</dbReference>
<evidence type="ECO:0000256" key="7">
    <source>
        <dbReference type="ARBA" id="ARBA00023170"/>
    </source>
</evidence>
<evidence type="ECO:0000256" key="3">
    <source>
        <dbReference type="ARBA" id="ARBA00022741"/>
    </source>
</evidence>
<dbReference type="InterPro" id="IPR000897">
    <property type="entry name" value="SRP54_GTPase_dom"/>
</dbReference>
<sequence>MFSFFKKKKEEEKEELSSINEQQEENSNTQSIENEIIEEKNEVQEKPKEDIEEQKEEENSQKKGFFSKALEKTFSNIKTIVPHKKEKISFDDIEELLIEADMEYEIIEKAMDGLPEMITRKQLRHRLVMLFEHAPDVDLSNLPKPFVRLIIGVNGAGKTTTIAKLATREKKNNKSVILGAGDTFRAAAIEQLSSWAEKIDVPIIKTKQGHDPSAVAFDTISSAVARDIDNVIIDTAGRLQTQTNLNNELKKIVKVCSKAMENAPHQKLLIIDGTQGNSAIAQAKAFNEMVQVDGIIVTKLDGTAKGGALFSISNQLELPIFYVGVGEKQDDLIEFSPDDFVDSLLDEIYTQE</sequence>
<organism evidence="11 12">
    <name type="scientific">Malaciobacter molluscorum LMG 25693</name>
    <dbReference type="NCBI Taxonomy" id="870501"/>
    <lineage>
        <taxon>Bacteria</taxon>
        <taxon>Pseudomonadati</taxon>
        <taxon>Campylobacterota</taxon>
        <taxon>Epsilonproteobacteria</taxon>
        <taxon>Campylobacterales</taxon>
        <taxon>Arcobacteraceae</taxon>
        <taxon>Malaciobacter</taxon>
    </lineage>
</organism>
<evidence type="ECO:0000256" key="8">
    <source>
        <dbReference type="HAMAP-Rule" id="MF_00920"/>
    </source>
</evidence>
<keyword evidence="5 8" id="KW-0342">GTP-binding</keyword>
<comment type="function">
    <text evidence="8">Involved in targeting and insertion of nascent membrane proteins into the cytoplasmic membrane. Acts as a receptor for the complex formed by the signal recognition particle (SRP) and the ribosome-nascent chain (RNC).</text>
</comment>
<keyword evidence="6 8" id="KW-0472">Membrane</keyword>
<feature type="binding site" evidence="8">
    <location>
        <begin position="234"/>
        <end position="238"/>
    </location>
    <ligand>
        <name>GTP</name>
        <dbReference type="ChEBI" id="CHEBI:37565"/>
    </ligand>
</feature>
<dbReference type="NCBIfam" id="TIGR00064">
    <property type="entry name" value="ftsY"/>
    <property type="match status" value="1"/>
</dbReference>
<feature type="binding site" evidence="8">
    <location>
        <begin position="152"/>
        <end position="159"/>
    </location>
    <ligand>
        <name>GTP</name>
        <dbReference type="ChEBI" id="CHEBI:37565"/>
    </ligand>
</feature>
<evidence type="ECO:0000256" key="5">
    <source>
        <dbReference type="ARBA" id="ARBA00023134"/>
    </source>
</evidence>
<dbReference type="PANTHER" id="PTHR43134">
    <property type="entry name" value="SIGNAL RECOGNITION PARTICLE RECEPTOR SUBUNIT ALPHA"/>
    <property type="match status" value="1"/>
</dbReference>
<comment type="subunit">
    <text evidence="8">Part of the signal recognition particle protein translocation system, which is composed of SRP and FtsY.</text>
</comment>
<evidence type="ECO:0000259" key="10">
    <source>
        <dbReference type="PROSITE" id="PS00300"/>
    </source>
</evidence>
<evidence type="ECO:0000256" key="2">
    <source>
        <dbReference type="ARBA" id="ARBA00022490"/>
    </source>
</evidence>
<keyword evidence="2 8" id="KW-0963">Cytoplasm</keyword>
<dbReference type="CDD" id="cd17874">
    <property type="entry name" value="FtsY"/>
    <property type="match status" value="1"/>
</dbReference>
<keyword evidence="11" id="KW-0132">Cell division</keyword>
<feature type="compositionally biased region" description="Basic and acidic residues" evidence="9">
    <location>
        <begin position="37"/>
        <end position="49"/>
    </location>
</feature>
<dbReference type="PROSITE" id="PS00300">
    <property type="entry name" value="SRP54"/>
    <property type="match status" value="1"/>
</dbReference>
<keyword evidence="11" id="KW-0131">Cell cycle</keyword>
<dbReference type="RefSeq" id="WP_228150022.1">
    <property type="nucleotide sequence ID" value="NZ_CP032098.1"/>
</dbReference>
<evidence type="ECO:0000256" key="9">
    <source>
        <dbReference type="SAM" id="MobiDB-lite"/>
    </source>
</evidence>
<dbReference type="EC" id="3.6.5.4" evidence="8"/>
<dbReference type="Gene3D" id="1.20.120.140">
    <property type="entry name" value="Signal recognition particle SRP54, nucleotide-binding domain"/>
    <property type="match status" value="1"/>
</dbReference>
<dbReference type="GO" id="GO:0005886">
    <property type="term" value="C:plasma membrane"/>
    <property type="evidence" value="ECO:0007669"/>
    <property type="project" value="UniProtKB-SubCell"/>
</dbReference>
<dbReference type="GO" id="GO:0005047">
    <property type="term" value="F:signal recognition particle binding"/>
    <property type="evidence" value="ECO:0007669"/>
    <property type="project" value="TreeGrafter"/>
</dbReference>
<dbReference type="GO" id="GO:0005737">
    <property type="term" value="C:cytoplasm"/>
    <property type="evidence" value="ECO:0007669"/>
    <property type="project" value="UniProtKB-SubCell"/>
</dbReference>
<dbReference type="HAMAP" id="MF_00920">
    <property type="entry name" value="FtsY"/>
    <property type="match status" value="1"/>
</dbReference>
<dbReference type="Proteomes" id="UP000262712">
    <property type="component" value="Chromosome"/>
</dbReference>
<comment type="catalytic activity">
    <reaction evidence="8">
        <text>GTP + H2O = GDP + phosphate + H(+)</text>
        <dbReference type="Rhea" id="RHEA:19669"/>
        <dbReference type="ChEBI" id="CHEBI:15377"/>
        <dbReference type="ChEBI" id="CHEBI:15378"/>
        <dbReference type="ChEBI" id="CHEBI:37565"/>
        <dbReference type="ChEBI" id="CHEBI:43474"/>
        <dbReference type="ChEBI" id="CHEBI:58189"/>
        <dbReference type="EC" id="3.6.5.4"/>
    </reaction>
</comment>
<dbReference type="GO" id="GO:0005525">
    <property type="term" value="F:GTP binding"/>
    <property type="evidence" value="ECO:0007669"/>
    <property type="project" value="UniProtKB-UniRule"/>
</dbReference>
<comment type="subcellular location">
    <subcellularLocation>
        <location evidence="8">Cell membrane</location>
        <topology evidence="8">Peripheral membrane protein</topology>
        <orientation evidence="8">Cytoplasmic side</orientation>
    </subcellularLocation>
    <subcellularLocation>
        <location evidence="8">Cytoplasm</location>
    </subcellularLocation>
</comment>
<dbReference type="PANTHER" id="PTHR43134:SF1">
    <property type="entry name" value="SIGNAL RECOGNITION PARTICLE RECEPTOR SUBUNIT ALPHA"/>
    <property type="match status" value="1"/>
</dbReference>
<evidence type="ECO:0000313" key="12">
    <source>
        <dbReference type="Proteomes" id="UP000262712"/>
    </source>
</evidence>
<dbReference type="AlphaFoldDB" id="A0AB33GYF4"/>
<dbReference type="GO" id="GO:0051301">
    <property type="term" value="P:cell division"/>
    <property type="evidence" value="ECO:0007669"/>
    <property type="project" value="UniProtKB-KW"/>
</dbReference>
<evidence type="ECO:0000256" key="4">
    <source>
        <dbReference type="ARBA" id="ARBA00022801"/>
    </source>
</evidence>
<dbReference type="EMBL" id="CP032098">
    <property type="protein sequence ID" value="AXX92793.1"/>
    <property type="molecule type" value="Genomic_DNA"/>
</dbReference>
<feature type="domain" description="SRP54-type proteins GTP-binding" evidence="10">
    <location>
        <begin position="319"/>
        <end position="332"/>
    </location>
</feature>
<accession>A0AB33GYF4</accession>
<keyword evidence="3 8" id="KW-0547">Nucleotide-binding</keyword>
<dbReference type="GO" id="GO:0003924">
    <property type="term" value="F:GTPase activity"/>
    <property type="evidence" value="ECO:0007669"/>
    <property type="project" value="UniProtKB-UniRule"/>
</dbReference>
<dbReference type="FunFam" id="3.40.50.300:FF:000053">
    <property type="entry name" value="Signal recognition particle receptor FtsY"/>
    <property type="match status" value="1"/>
</dbReference>
<feature type="binding site" evidence="8">
    <location>
        <begin position="298"/>
        <end position="301"/>
    </location>
    <ligand>
        <name>GTP</name>
        <dbReference type="ChEBI" id="CHEBI:37565"/>
    </ligand>
</feature>
<keyword evidence="1 8" id="KW-1003">Cell membrane</keyword>
<gene>
    <name evidence="8 11" type="primary">ftsY</name>
    <name evidence="11" type="ORF">AMOL_1829</name>
</gene>
<dbReference type="SUPFAM" id="SSF52540">
    <property type="entry name" value="P-loop containing nucleoside triphosphate hydrolases"/>
    <property type="match status" value="1"/>
</dbReference>
<dbReference type="InterPro" id="IPR042101">
    <property type="entry name" value="SRP54_N_sf"/>
</dbReference>
<comment type="similarity">
    <text evidence="8">Belongs to the GTP-binding SRP family. FtsY subfamily.</text>
</comment>
<dbReference type="GO" id="GO:0006614">
    <property type="term" value="P:SRP-dependent cotranslational protein targeting to membrane"/>
    <property type="evidence" value="ECO:0007669"/>
    <property type="project" value="InterPro"/>
</dbReference>
<dbReference type="InterPro" id="IPR004390">
    <property type="entry name" value="SR_rcpt_FtsY"/>
</dbReference>
<feature type="compositionally biased region" description="Polar residues" evidence="9">
    <location>
        <begin position="17"/>
        <end position="31"/>
    </location>
</feature>
<feature type="region of interest" description="Disordered" evidence="9">
    <location>
        <begin position="1"/>
        <end position="62"/>
    </location>
</feature>
<protein>
    <recommendedName>
        <fullName evidence="8">Signal recognition particle receptor FtsY</fullName>
        <shortName evidence="8">SRP receptor</shortName>
        <ecNumber evidence="8">3.6.5.4</ecNumber>
    </recommendedName>
</protein>
<keyword evidence="4 8" id="KW-0378">Hydrolase</keyword>
<name>A0AB33GYF4_9BACT</name>
<dbReference type="KEGG" id="amol:AMOL_1829"/>